<dbReference type="PANTHER" id="PTHR37827">
    <property type="entry name" value="TUDOR DOMAIN-CONTAINING PROTEIN"/>
    <property type="match status" value="1"/>
</dbReference>
<sequence length="100" mass="11135">MTAAEEDVCALCGRPGGGRMEKHHLVPRLKGGKETVPLHPICHRKLHSLFTESELATAYNTIEALQAHPDVAAFISWVRKRPAGFHKRTRTAQRNGRGRT</sequence>
<evidence type="ECO:0000313" key="3">
    <source>
        <dbReference type="Proteomes" id="UP000470384"/>
    </source>
</evidence>
<accession>A0A845QD37</accession>
<dbReference type="AlphaFoldDB" id="A0A845QD37"/>
<proteinExistence type="predicted"/>
<keyword evidence="2" id="KW-0255">Endonuclease</keyword>
<feature type="domain" description="HNH" evidence="1">
    <location>
        <begin position="9"/>
        <end position="48"/>
    </location>
</feature>
<protein>
    <submittedName>
        <fullName evidence="2">HNH endonuclease</fullName>
    </submittedName>
</protein>
<dbReference type="GO" id="GO:0003676">
    <property type="term" value="F:nucleic acid binding"/>
    <property type="evidence" value="ECO:0007669"/>
    <property type="project" value="InterPro"/>
</dbReference>
<dbReference type="EMBL" id="WXYQ01000007">
    <property type="protein sequence ID" value="NBG96334.1"/>
    <property type="molecule type" value="Genomic_DNA"/>
</dbReference>
<keyword evidence="2" id="KW-0540">Nuclease</keyword>
<gene>
    <name evidence="2" type="ORF">GTQ45_11370</name>
</gene>
<name>A0A845QD37_9HYPH</name>
<organism evidence="2 3">
    <name type="scientific">Pyruvatibacter mobilis</name>
    <dbReference type="NCBI Taxonomy" id="1712261"/>
    <lineage>
        <taxon>Bacteria</taxon>
        <taxon>Pseudomonadati</taxon>
        <taxon>Pseudomonadota</taxon>
        <taxon>Alphaproteobacteria</taxon>
        <taxon>Hyphomicrobiales</taxon>
        <taxon>Parvibaculaceae</taxon>
        <taxon>Pyruvatibacter</taxon>
    </lineage>
</organism>
<dbReference type="PANTHER" id="PTHR37827:SF1">
    <property type="entry name" value="HNH DOMAIN-CONTAINING PROTEIN"/>
    <property type="match status" value="1"/>
</dbReference>
<dbReference type="GO" id="GO:0004519">
    <property type="term" value="F:endonuclease activity"/>
    <property type="evidence" value="ECO:0007669"/>
    <property type="project" value="UniProtKB-KW"/>
</dbReference>
<comment type="caution">
    <text evidence="2">The sequence shown here is derived from an EMBL/GenBank/DDBJ whole genome shotgun (WGS) entry which is preliminary data.</text>
</comment>
<dbReference type="Pfam" id="PF01844">
    <property type="entry name" value="HNH"/>
    <property type="match status" value="1"/>
</dbReference>
<dbReference type="InterPro" id="IPR002711">
    <property type="entry name" value="HNH"/>
</dbReference>
<dbReference type="Proteomes" id="UP000470384">
    <property type="component" value="Unassembled WGS sequence"/>
</dbReference>
<reference evidence="2 3" key="1">
    <citation type="journal article" date="2016" name="Int. J. Syst. Evol. Microbiol.">
        <title>Pyruvatibacter mobilis gen. nov., sp. nov., a marine bacterium from the culture broth of Picochlorum sp. 122.</title>
        <authorList>
            <person name="Wang G."/>
            <person name="Tang M."/>
            <person name="Wu H."/>
            <person name="Dai S."/>
            <person name="Li T."/>
            <person name="Chen C."/>
            <person name="He H."/>
            <person name="Fan J."/>
            <person name="Xiang W."/>
            <person name="Li X."/>
        </authorList>
    </citation>
    <scope>NUCLEOTIDE SEQUENCE [LARGE SCALE GENOMIC DNA]</scope>
    <source>
        <strain evidence="2 3">GYP-11</strain>
    </source>
</reference>
<evidence type="ECO:0000259" key="1">
    <source>
        <dbReference type="Pfam" id="PF01844"/>
    </source>
</evidence>
<keyword evidence="3" id="KW-1185">Reference proteome</keyword>
<dbReference type="GO" id="GO:0008270">
    <property type="term" value="F:zinc ion binding"/>
    <property type="evidence" value="ECO:0007669"/>
    <property type="project" value="InterPro"/>
</dbReference>
<keyword evidence="2" id="KW-0378">Hydrolase</keyword>
<dbReference type="Gene3D" id="1.10.30.50">
    <property type="match status" value="1"/>
</dbReference>
<dbReference type="OrthoDB" id="7667044at2"/>
<evidence type="ECO:0000313" key="2">
    <source>
        <dbReference type="EMBL" id="NBG96334.1"/>
    </source>
</evidence>